<reference evidence="2 3" key="1">
    <citation type="submission" date="2014-10" db="EMBL/GenBank/DDBJ databases">
        <title>Draft genome of phytase producing Bacillus ginsengihumi strain M2.11.</title>
        <authorList>
            <person name="Toymentseva A."/>
            <person name="Boulygina E.A."/>
            <person name="Kazakov S.V."/>
            <person name="Kayumov I."/>
            <person name="Suleimanova A.D."/>
            <person name="Mardanova A.M."/>
            <person name="Maria S.N."/>
            <person name="Sergey M.Y."/>
            <person name="Sharipova M.R."/>
        </authorList>
    </citation>
    <scope>NUCLEOTIDE SEQUENCE [LARGE SCALE GENOMIC DNA]</scope>
    <source>
        <strain evidence="2 3">M2.11</strain>
    </source>
</reference>
<evidence type="ECO:0000256" key="1">
    <source>
        <dbReference type="SAM" id="Phobius"/>
    </source>
</evidence>
<dbReference type="Proteomes" id="UP000030588">
    <property type="component" value="Unassembled WGS sequence"/>
</dbReference>
<dbReference type="InterPro" id="IPR009574">
    <property type="entry name" value="DUF1189"/>
</dbReference>
<accession>A0A0A6VBH7</accession>
<keyword evidence="1" id="KW-0472">Membrane</keyword>
<dbReference type="AlphaFoldDB" id="A0A0A6VBH7"/>
<feature type="transmembrane region" description="Helical" evidence="1">
    <location>
        <begin position="29"/>
        <end position="48"/>
    </location>
</feature>
<keyword evidence="1" id="KW-0812">Transmembrane</keyword>
<name>A0A0A6VBH7_9BACI</name>
<protein>
    <recommendedName>
        <fullName evidence="4">DUF1189 domain-containing protein</fullName>
    </recommendedName>
</protein>
<dbReference type="OrthoDB" id="1903376at2"/>
<feature type="transmembrane region" description="Helical" evidence="1">
    <location>
        <begin position="166"/>
        <end position="191"/>
    </location>
</feature>
<keyword evidence="1" id="KW-1133">Transmembrane helix</keyword>
<feature type="transmembrane region" description="Helical" evidence="1">
    <location>
        <begin position="227"/>
        <end position="247"/>
    </location>
</feature>
<organism evidence="2 3">
    <name type="scientific">Heyndrickxia ginsengihumi</name>
    <dbReference type="NCBI Taxonomy" id="363870"/>
    <lineage>
        <taxon>Bacteria</taxon>
        <taxon>Bacillati</taxon>
        <taxon>Bacillota</taxon>
        <taxon>Bacilli</taxon>
        <taxon>Bacillales</taxon>
        <taxon>Bacillaceae</taxon>
        <taxon>Heyndrickxia</taxon>
    </lineage>
</organism>
<evidence type="ECO:0000313" key="3">
    <source>
        <dbReference type="Proteomes" id="UP000030588"/>
    </source>
</evidence>
<gene>
    <name evidence="2" type="ORF">NG54_12865</name>
</gene>
<dbReference type="STRING" id="363870.NG54_12865"/>
<dbReference type="RefSeq" id="WP_035355201.1">
    <property type="nucleotide sequence ID" value="NZ_JRUN01000040.1"/>
</dbReference>
<sequence>MNVIKQIIVSIYSPRDIASFYLQKLGKTILFLILLIFLSIIPGIFHLTKFGIHVLNESKQIVTEELPNFKIKNGVLTSNQKKPLFLTKHDIPVIFDSTGKITTHTVSVEGTAIGLLKNKIVFTFNGQTQEIPYSSLQNMVITNKEMKHTLNTVKDAMWVTVPIFAVLYYIIAFISTIIKILVLAIFAQLFSQINRHRLSYKQGFTLSAYAITLPTLFFFMMDWLNTNVPFSTIISWGISFIMLYLSIKELPKIKKTPFNLKQHRHS</sequence>
<feature type="transmembrane region" description="Helical" evidence="1">
    <location>
        <begin position="203"/>
        <end position="221"/>
    </location>
</feature>
<proteinExistence type="predicted"/>
<evidence type="ECO:0000313" key="2">
    <source>
        <dbReference type="EMBL" id="KHD84833.1"/>
    </source>
</evidence>
<evidence type="ECO:0008006" key="4">
    <source>
        <dbReference type="Google" id="ProtNLM"/>
    </source>
</evidence>
<comment type="caution">
    <text evidence="2">The sequence shown here is derived from an EMBL/GenBank/DDBJ whole genome shotgun (WGS) entry which is preliminary data.</text>
</comment>
<dbReference type="Pfam" id="PF06691">
    <property type="entry name" value="DUF1189"/>
    <property type="match status" value="1"/>
</dbReference>
<dbReference type="EMBL" id="JRUN01000040">
    <property type="protein sequence ID" value="KHD84833.1"/>
    <property type="molecule type" value="Genomic_DNA"/>
</dbReference>